<dbReference type="EMBL" id="CP042476">
    <property type="protein sequence ID" value="QED39014.1"/>
    <property type="molecule type" value="Genomic_DNA"/>
</dbReference>
<evidence type="ECO:0000256" key="3">
    <source>
        <dbReference type="ARBA" id="ARBA00022679"/>
    </source>
</evidence>
<evidence type="ECO:0000256" key="1">
    <source>
        <dbReference type="ARBA" id="ARBA00000085"/>
    </source>
</evidence>
<dbReference type="InterPro" id="IPR050482">
    <property type="entry name" value="Sensor_HK_TwoCompSys"/>
</dbReference>
<name>A0A5B8YMQ0_9FLAO</name>
<dbReference type="InterPro" id="IPR005467">
    <property type="entry name" value="His_kinase_dom"/>
</dbReference>
<reference evidence="8 9" key="1">
    <citation type="submission" date="2019-08" db="EMBL/GenBank/DDBJ databases">
        <title>Antarcticibacterium arcticum sp. nov., a bacterium isolated from marine sediment of the Canadian Beaufort Sea.</title>
        <authorList>
            <person name="Lee Y.M."/>
            <person name="Baek K."/>
            <person name="Lee D.-H."/>
            <person name="Shin S.C."/>
            <person name="Jin Y.K."/>
            <person name="Park Y."/>
        </authorList>
    </citation>
    <scope>NUCLEOTIDE SEQUENCE [LARGE SCALE GENOMIC DNA]</scope>
    <source>
        <strain evidence="8 9">PAMC 28998</strain>
    </source>
</reference>
<dbReference type="RefSeq" id="WP_146837311.1">
    <property type="nucleotide sequence ID" value="NZ_CP042476.1"/>
</dbReference>
<dbReference type="InterPro" id="IPR036890">
    <property type="entry name" value="HATPase_C_sf"/>
</dbReference>
<dbReference type="GO" id="GO:0000160">
    <property type="term" value="P:phosphorelay signal transduction system"/>
    <property type="evidence" value="ECO:0007669"/>
    <property type="project" value="UniProtKB-KW"/>
</dbReference>
<accession>A0A5B8YMQ0</accession>
<comment type="catalytic activity">
    <reaction evidence="1">
        <text>ATP + protein L-histidine = ADP + protein N-phospho-L-histidine.</text>
        <dbReference type="EC" id="2.7.13.3"/>
    </reaction>
</comment>
<evidence type="ECO:0000259" key="7">
    <source>
        <dbReference type="PROSITE" id="PS50109"/>
    </source>
</evidence>
<evidence type="ECO:0000313" key="9">
    <source>
        <dbReference type="Proteomes" id="UP000321954"/>
    </source>
</evidence>
<dbReference type="EC" id="2.7.13.3" evidence="2"/>
<dbReference type="Gene3D" id="3.30.565.10">
    <property type="entry name" value="Histidine kinase-like ATPase, C-terminal domain"/>
    <property type="match status" value="1"/>
</dbReference>
<keyword evidence="4" id="KW-0418">Kinase</keyword>
<gene>
    <name evidence="8" type="ORF">FK178_15380</name>
</gene>
<evidence type="ECO:0000256" key="5">
    <source>
        <dbReference type="ARBA" id="ARBA00023012"/>
    </source>
</evidence>
<feature type="domain" description="Histidine kinase" evidence="7">
    <location>
        <begin position="248"/>
        <end position="333"/>
    </location>
</feature>
<organism evidence="8 9">
    <name type="scientific">Antarcticibacterium arcticum</name>
    <dbReference type="NCBI Taxonomy" id="2585771"/>
    <lineage>
        <taxon>Bacteria</taxon>
        <taxon>Pseudomonadati</taxon>
        <taxon>Bacteroidota</taxon>
        <taxon>Flavobacteriia</taxon>
        <taxon>Flavobacteriales</taxon>
        <taxon>Flavobacteriaceae</taxon>
        <taxon>Antarcticibacterium</taxon>
    </lineage>
</organism>
<dbReference type="GO" id="GO:0004673">
    <property type="term" value="F:protein histidine kinase activity"/>
    <property type="evidence" value="ECO:0007669"/>
    <property type="project" value="UniProtKB-EC"/>
</dbReference>
<keyword evidence="5" id="KW-0902">Two-component regulatory system</keyword>
<keyword evidence="6" id="KW-0472">Membrane</keyword>
<dbReference type="Proteomes" id="UP000321954">
    <property type="component" value="Chromosome"/>
</dbReference>
<proteinExistence type="predicted"/>
<evidence type="ECO:0000256" key="2">
    <source>
        <dbReference type="ARBA" id="ARBA00012438"/>
    </source>
</evidence>
<evidence type="ECO:0000313" key="8">
    <source>
        <dbReference type="EMBL" id="QED39014.1"/>
    </source>
</evidence>
<dbReference type="OrthoDB" id="943406at2"/>
<evidence type="ECO:0000256" key="6">
    <source>
        <dbReference type="SAM" id="Phobius"/>
    </source>
</evidence>
<protein>
    <recommendedName>
        <fullName evidence="2">histidine kinase</fullName>
        <ecNumber evidence="2">2.7.13.3</ecNumber>
    </recommendedName>
</protein>
<dbReference type="KEGG" id="anp:FK178_15380"/>
<dbReference type="AlphaFoldDB" id="A0A5B8YMQ0"/>
<keyword evidence="6" id="KW-1133">Transmembrane helix</keyword>
<dbReference type="PROSITE" id="PS50109">
    <property type="entry name" value="HIS_KIN"/>
    <property type="match status" value="1"/>
</dbReference>
<feature type="transmembrane region" description="Helical" evidence="6">
    <location>
        <begin position="115"/>
        <end position="136"/>
    </location>
</feature>
<dbReference type="PANTHER" id="PTHR24421">
    <property type="entry name" value="NITRATE/NITRITE SENSOR PROTEIN NARX-RELATED"/>
    <property type="match status" value="1"/>
</dbReference>
<sequence>MISYEHLVNYYSGKNNDLARDYAEKQLEIAKAYGNSNGRQTALKQLIGLAPAPRRATYAEEYVRLSDSLGDAALKAQNTFAKIRFDEERKEEEISNLTTRNELQELQSRQMRTRWFTSLLVALLLILGLSFLIYYFRQRHKKEKIREVHNTESRISKVIHDELANDIFNVMSSLDNVAPEPVIDKLEKIYLRTRDLSRENSDIDTGPEFINSLVATLSVNTPSHTRLILKGENSVNWQKIAPEKKMVLYRVLQELMVNMKKHSGAKHVAISFAETPKSLEINYSDTGTGFTAEGLKKGNGLRNVENRLASVNGKIMFAAEADRGLKAGIQIPV</sequence>
<dbReference type="SUPFAM" id="SSF55874">
    <property type="entry name" value="ATPase domain of HSP90 chaperone/DNA topoisomerase II/histidine kinase"/>
    <property type="match status" value="1"/>
</dbReference>
<keyword evidence="6" id="KW-0812">Transmembrane</keyword>
<keyword evidence="9" id="KW-1185">Reference proteome</keyword>
<evidence type="ECO:0000256" key="4">
    <source>
        <dbReference type="ARBA" id="ARBA00022777"/>
    </source>
</evidence>
<dbReference type="CDD" id="cd16917">
    <property type="entry name" value="HATPase_UhpB-NarQ-NarX-like"/>
    <property type="match status" value="1"/>
</dbReference>
<keyword evidence="3" id="KW-0808">Transferase</keyword>
<dbReference type="PANTHER" id="PTHR24421:SF10">
    <property type="entry name" value="NITRATE_NITRITE SENSOR PROTEIN NARQ"/>
    <property type="match status" value="1"/>
</dbReference>